<sequence>MNHSLSPAKAQTRELLASVPQPGTYRIVNQLTGSVMHISSHNSSIVVTGEYTGSNDQQWRLQPSGDGFIFKNQEHGSYLAVSSTILNPLAYAGRYPTTFALLQTDDGYLIQLADDEPVLYATGNQVAIGPRDGNSKTWRFEHVG</sequence>
<dbReference type="Proteomes" id="UP000663888">
    <property type="component" value="Unassembled WGS sequence"/>
</dbReference>
<dbReference type="InterPro" id="IPR000772">
    <property type="entry name" value="Ricin_B_lectin"/>
</dbReference>
<comment type="caution">
    <text evidence="2">The sequence shown here is derived from an EMBL/GenBank/DDBJ whole genome shotgun (WGS) entry which is preliminary data.</text>
</comment>
<dbReference type="AlphaFoldDB" id="A0A8H3GWS7"/>
<evidence type="ECO:0000313" key="2">
    <source>
        <dbReference type="EMBL" id="CAE6472276.1"/>
    </source>
</evidence>
<reference evidence="2" key="1">
    <citation type="submission" date="2021-01" db="EMBL/GenBank/DDBJ databases">
        <authorList>
            <person name="Kaushik A."/>
        </authorList>
    </citation>
    <scope>NUCLEOTIDE SEQUENCE</scope>
    <source>
        <strain evidence="2">AG4-R118</strain>
    </source>
</reference>
<accession>A0A8H3GWS7</accession>
<protein>
    <recommendedName>
        <fullName evidence="1">Ricin B lectin domain-containing protein</fullName>
    </recommendedName>
</protein>
<gene>
    <name evidence="2" type="ORF">RDB_LOCUS109558</name>
</gene>
<organism evidence="2 3">
    <name type="scientific">Rhizoctonia solani</name>
    <dbReference type="NCBI Taxonomy" id="456999"/>
    <lineage>
        <taxon>Eukaryota</taxon>
        <taxon>Fungi</taxon>
        <taxon>Dikarya</taxon>
        <taxon>Basidiomycota</taxon>
        <taxon>Agaricomycotina</taxon>
        <taxon>Agaricomycetes</taxon>
        <taxon>Cantharellales</taxon>
        <taxon>Ceratobasidiaceae</taxon>
        <taxon>Rhizoctonia</taxon>
    </lineage>
</organism>
<dbReference type="EMBL" id="CAJMWX010001165">
    <property type="protein sequence ID" value="CAE6472276.1"/>
    <property type="molecule type" value="Genomic_DNA"/>
</dbReference>
<dbReference type="InterPro" id="IPR035992">
    <property type="entry name" value="Ricin_B-like_lectins"/>
</dbReference>
<proteinExistence type="predicted"/>
<name>A0A8H3GWS7_9AGAM</name>
<dbReference type="Gene3D" id="2.80.10.50">
    <property type="match status" value="1"/>
</dbReference>
<dbReference type="Pfam" id="PF14200">
    <property type="entry name" value="RicinB_lectin_2"/>
    <property type="match status" value="1"/>
</dbReference>
<feature type="domain" description="Ricin B lectin" evidence="1">
    <location>
        <begin position="22"/>
        <end position="82"/>
    </location>
</feature>
<dbReference type="SUPFAM" id="SSF50370">
    <property type="entry name" value="Ricin B-like lectins"/>
    <property type="match status" value="1"/>
</dbReference>
<evidence type="ECO:0000313" key="3">
    <source>
        <dbReference type="Proteomes" id="UP000663888"/>
    </source>
</evidence>
<evidence type="ECO:0000259" key="1">
    <source>
        <dbReference type="Pfam" id="PF14200"/>
    </source>
</evidence>